<sequence>MTRPLPPHGERARYLRGCRCQPCSQGHYRWMSRWRLDVERGTPRRVPAGPAQDHVAALLAAGWCQASISRASGVAPKSVYETAVRRNPTIARALADRILSVPIGTPPAAGKYVSAAGTCRRVRALMAIGYPAQQLAADLGISIGALSNILNERRPAVLRPTADATAALYRQLALRPGPSRRARVIAQNRGWHGPLAWGDDIDDPAAEPEVDEATPLNTHEVAALRAEEIRHLGEAGVPAHEIAARVGRSVSYVREILTDRRGPGWREQQRQQQYKEAA</sequence>
<gene>
    <name evidence="1" type="ORF">HCN56_01305</name>
</gene>
<organism evidence="1 2">
    <name type="scientific">Streptomyces lonarensis</name>
    <dbReference type="NCBI Taxonomy" id="700599"/>
    <lineage>
        <taxon>Bacteria</taxon>
        <taxon>Bacillati</taxon>
        <taxon>Actinomycetota</taxon>
        <taxon>Actinomycetes</taxon>
        <taxon>Kitasatosporales</taxon>
        <taxon>Streptomycetaceae</taxon>
        <taxon>Streptomyces</taxon>
    </lineage>
</organism>
<dbReference type="RefSeq" id="WP_167967544.1">
    <property type="nucleotide sequence ID" value="NZ_BHZG01000011.1"/>
</dbReference>
<keyword evidence="2" id="KW-1185">Reference proteome</keyword>
<accession>A0A7X6HXE0</accession>
<evidence type="ECO:0000313" key="1">
    <source>
        <dbReference type="EMBL" id="NJQ04245.1"/>
    </source>
</evidence>
<evidence type="ECO:0000313" key="2">
    <source>
        <dbReference type="Proteomes" id="UP000578686"/>
    </source>
</evidence>
<dbReference type="AlphaFoldDB" id="A0A7X6HXE0"/>
<reference evidence="1 2" key="1">
    <citation type="submission" date="2020-03" db="EMBL/GenBank/DDBJ databases">
        <title>Draft genome of Streptomyces sp. ventii, isolated from the Axial Seamount in the Pacific Ocean, and resequencing of the two type strains Streptomyces lonarensis strain NCL 716 and Streptomyces bohaiensis strain 11A07.</title>
        <authorList>
            <person name="Loughran R.M."/>
            <person name="Pfannmuller K.M."/>
            <person name="Wasson B.J."/>
            <person name="Deadmond M.C."/>
            <person name="Paddock B.E."/>
            <person name="Koyack M.J."/>
            <person name="Gallegos D.A."/>
            <person name="Mitchell E.A."/>
            <person name="Ushijima B."/>
            <person name="Saw J.H."/>
            <person name="Mcphail K.L."/>
            <person name="Videau P."/>
        </authorList>
    </citation>
    <scope>NUCLEOTIDE SEQUENCE [LARGE SCALE GENOMIC DNA]</scope>
    <source>
        <strain evidence="1 2">NCL716</strain>
    </source>
</reference>
<comment type="caution">
    <text evidence="1">The sequence shown here is derived from an EMBL/GenBank/DDBJ whole genome shotgun (WGS) entry which is preliminary data.</text>
</comment>
<dbReference type="Proteomes" id="UP000578686">
    <property type="component" value="Unassembled WGS sequence"/>
</dbReference>
<dbReference type="EMBL" id="JAAVJD010000004">
    <property type="protein sequence ID" value="NJQ04245.1"/>
    <property type="molecule type" value="Genomic_DNA"/>
</dbReference>
<name>A0A7X6HXE0_9ACTN</name>
<protein>
    <submittedName>
        <fullName evidence="1">Uncharacterized protein</fullName>
    </submittedName>
</protein>
<proteinExistence type="predicted"/>